<gene>
    <name evidence="2" type="primary">gldK</name>
    <name evidence="2" type="ORF">S3_BH_A12_0018</name>
</gene>
<accession>H6RXG6</accession>
<dbReference type="InterPro" id="IPR042095">
    <property type="entry name" value="SUMF_sf"/>
</dbReference>
<dbReference type="InterPro" id="IPR016187">
    <property type="entry name" value="CTDL_fold"/>
</dbReference>
<reference evidence="2" key="2">
    <citation type="submission" date="2012-02" db="EMBL/GenBank/DDBJ databases">
        <authorList>
            <person name="Genoscope - CEA"/>
        </authorList>
    </citation>
    <scope>NUCLEOTIDE SEQUENCE</scope>
</reference>
<dbReference type="GO" id="GO:0120147">
    <property type="term" value="F:formylglycine-generating oxidase activity"/>
    <property type="evidence" value="ECO:0007669"/>
    <property type="project" value="TreeGrafter"/>
</dbReference>
<evidence type="ECO:0000313" key="2">
    <source>
        <dbReference type="EMBL" id="CCG14149.1"/>
    </source>
</evidence>
<dbReference type="InterPro" id="IPR051043">
    <property type="entry name" value="Sulfatase_Mod_Factor_Kinase"/>
</dbReference>
<name>H6RXG6_9BACT</name>
<reference evidence="2" key="1">
    <citation type="journal article" date="2012" name="Environ. Microbiol.">
        <title>Genomic content of uncultured Bacteroidetes from contrasting oceanic provinces in the North Atlantic Ocean.</title>
        <authorList>
            <person name="Gomez-Pereira P.R."/>
            <person name="Schuler M."/>
            <person name="Fuchs B.M."/>
            <person name="Bennke C."/>
            <person name="Teeling H."/>
            <person name="Waldmann J."/>
            <person name="Richter M."/>
            <person name="Barbe V."/>
            <person name="Bataille E."/>
            <person name="Glockner F.O."/>
            <person name="Amann R."/>
        </authorList>
    </citation>
    <scope>NUCLEOTIDE SEQUENCE</scope>
</reference>
<keyword evidence="2" id="KW-0449">Lipoprotein</keyword>
<feature type="domain" description="Sulfatase-modifying factor enzyme-like" evidence="1">
    <location>
        <begin position="243"/>
        <end position="445"/>
    </location>
</feature>
<dbReference type="PANTHER" id="PTHR23150:SF19">
    <property type="entry name" value="FORMYLGLYCINE-GENERATING ENZYME"/>
    <property type="match status" value="1"/>
</dbReference>
<proteinExistence type="predicted"/>
<dbReference type="AlphaFoldDB" id="H6RXG6"/>
<dbReference type="PANTHER" id="PTHR23150">
    <property type="entry name" value="SULFATASE MODIFYING FACTOR 1, 2"/>
    <property type="match status" value="1"/>
</dbReference>
<evidence type="ECO:0000259" key="1">
    <source>
        <dbReference type="Pfam" id="PF03781"/>
    </source>
</evidence>
<dbReference type="SUPFAM" id="SSF56436">
    <property type="entry name" value="C-type lectin-like"/>
    <property type="match status" value="1"/>
</dbReference>
<organism evidence="2">
    <name type="scientific">uncultured Flavobacteriia bacterium</name>
    <dbReference type="NCBI Taxonomy" id="212695"/>
    <lineage>
        <taxon>Bacteria</taxon>
        <taxon>Pseudomonadati</taxon>
        <taxon>Bacteroidota</taxon>
        <taxon>Flavobacteriia</taxon>
        <taxon>environmental samples</taxon>
    </lineage>
</organism>
<dbReference type="InterPro" id="IPR005532">
    <property type="entry name" value="SUMF_dom"/>
</dbReference>
<sequence>MSCGSTDKGELVGVKGKKYFSEKPYGMALIPGGSFIMGKSDDDIAGINDAPTKTVTVRSFYMDETEITNSEYRQFVYWVRDSILRTKLAEEAEYSDADLEGDGIALYAYKDADTSDLGVYQKWKKENTFDNRPLNWDVDLILDRNDYPDDTYLEVVEGMFMDEDEVFNDVRTWDVKQFKFKYKDSRVAEYLEVKEDLVNQLANDNPPILNPTDEELELLFDGFKRSNFITDEVLEVYPDTTVWITDFKYSYNEPMHNDYFWHDAYNDYPVVGISWKQAKAFCEWRTMKKNAFQKTKNKDLVPEFRLPTEAEWEYAARGGLQGASFPWGGPYTKNDRGCFMANFKPMRGDYAVDQALYTVEGDAYDANDYGLFNMSGNVAEWVDSSYESEAYDFSSTMNPNVNKRFNKKKITRGGSWKDVKYFLQVSSRDYEYEDVPRSFIGFRTVHDYLGTDLTANAQTNSSRIKR</sequence>
<protein>
    <submittedName>
        <fullName evidence="2">Gliding motility-associated lipoprotein GldK</fullName>
    </submittedName>
</protein>
<dbReference type="EMBL" id="FO181360">
    <property type="protein sequence ID" value="CCG14149.1"/>
    <property type="molecule type" value="Genomic_DNA"/>
</dbReference>
<feature type="domain" description="Sulfatase-modifying factor enzyme-like" evidence="1">
    <location>
        <begin position="26"/>
        <end position="80"/>
    </location>
</feature>
<dbReference type="Gene3D" id="3.90.1580.10">
    <property type="entry name" value="paralog of FGE (formylglycine-generating enzyme)"/>
    <property type="match status" value="2"/>
</dbReference>
<dbReference type="Pfam" id="PF03781">
    <property type="entry name" value="FGE-sulfatase"/>
    <property type="match status" value="2"/>
</dbReference>